<reference evidence="3" key="1">
    <citation type="submission" date="2018-05" db="EMBL/GenBank/DDBJ databases">
        <title>Genome Sequencing of selected type strains of the family Eggerthellaceae.</title>
        <authorList>
            <person name="Danylec N."/>
            <person name="Stoll D.A."/>
            <person name="Doetsch A."/>
            <person name="Huch M."/>
        </authorList>
    </citation>
    <scope>NUCLEOTIDE SEQUENCE [LARGE SCALE GENOMIC DNA]</scope>
    <source>
        <strain evidence="3">DSM 22006</strain>
    </source>
</reference>
<keyword evidence="3" id="KW-1185">Reference proteome</keyword>
<proteinExistence type="predicted"/>
<evidence type="ECO:0000256" key="1">
    <source>
        <dbReference type="SAM" id="MobiDB-lite"/>
    </source>
</evidence>
<feature type="compositionally biased region" description="Polar residues" evidence="1">
    <location>
        <begin position="145"/>
        <end position="158"/>
    </location>
</feature>
<feature type="region of interest" description="Disordered" evidence="1">
    <location>
        <begin position="144"/>
        <end position="166"/>
    </location>
</feature>
<dbReference type="EMBL" id="QIBZ01000010">
    <property type="protein sequence ID" value="RNM34412.1"/>
    <property type="molecule type" value="Genomic_DNA"/>
</dbReference>
<dbReference type="RefSeq" id="WP_123219662.1">
    <property type="nucleotide sequence ID" value="NZ_JACHYQ010000001.1"/>
</dbReference>
<evidence type="ECO:0000313" key="3">
    <source>
        <dbReference type="Proteomes" id="UP000271472"/>
    </source>
</evidence>
<dbReference type="AlphaFoldDB" id="A0A3N0IDI2"/>
<comment type="caution">
    <text evidence="2">The sequence shown here is derived from an EMBL/GenBank/DDBJ whole genome shotgun (WGS) entry which is preliminary data.</text>
</comment>
<dbReference type="GeneID" id="98662496"/>
<organism evidence="2 3">
    <name type="scientific">Slackia isoflavoniconvertens</name>
    <dbReference type="NCBI Taxonomy" id="572010"/>
    <lineage>
        <taxon>Bacteria</taxon>
        <taxon>Bacillati</taxon>
        <taxon>Actinomycetota</taxon>
        <taxon>Coriobacteriia</taxon>
        <taxon>Eggerthellales</taxon>
        <taxon>Eggerthellaceae</taxon>
        <taxon>Slackia</taxon>
    </lineage>
</organism>
<sequence>MEQCFYIGQGNFQVPDEYDSVLGSNGFLVPSLSVERIGGGDYVIFEMHAIVRLELLDRSGNSDNFDALMPYKLLGQVIANAHTSSIYVGTFDGKPKFRPKSRVDELWQTIVELTTSNFLAFALCAAKWLTGAEAKRAAIPRTRAAPNTPTSSLISKRSSAGKALRMQKKKPWLTRRNCKKLSANCVGQTTLLLTNDRCDMAALPCWLTNRLA</sequence>
<dbReference type="Proteomes" id="UP000271472">
    <property type="component" value="Unassembled WGS sequence"/>
</dbReference>
<protein>
    <submittedName>
        <fullName evidence="2">Uncharacterized protein</fullName>
    </submittedName>
</protein>
<evidence type="ECO:0000313" key="2">
    <source>
        <dbReference type="EMBL" id="RNM34412.1"/>
    </source>
</evidence>
<name>A0A3N0IDI2_9ACTN</name>
<gene>
    <name evidence="2" type="ORF">DMP05_06395</name>
</gene>
<accession>A0A3N0IDI2</accession>